<dbReference type="CDD" id="cd18793">
    <property type="entry name" value="SF2_C_SNF"/>
    <property type="match status" value="1"/>
</dbReference>
<dbReference type="SUPFAM" id="SSF51294">
    <property type="entry name" value="Hedgehog/intein (Hint) domain"/>
    <property type="match status" value="1"/>
</dbReference>
<dbReference type="GO" id="GO:0005524">
    <property type="term" value="F:ATP binding"/>
    <property type="evidence" value="ECO:0007669"/>
    <property type="project" value="InterPro"/>
</dbReference>
<proteinExistence type="predicted"/>
<dbReference type="SUPFAM" id="SSF52540">
    <property type="entry name" value="P-loop containing nucleoside triphosphate hydrolases"/>
    <property type="match status" value="2"/>
</dbReference>
<dbReference type="PANTHER" id="PTHR45766:SF6">
    <property type="entry name" value="SWI_SNF-RELATED MATRIX-ASSOCIATED ACTIN-DEPENDENT REGULATOR OF CHROMATIN SUBFAMILY A-LIKE PROTEIN 1"/>
    <property type="match status" value="1"/>
</dbReference>
<feature type="domain" description="SNF2 N-terminal" evidence="2">
    <location>
        <begin position="453"/>
        <end position="622"/>
    </location>
</feature>
<evidence type="ECO:0000313" key="3">
    <source>
        <dbReference type="EMBL" id="DAE92362.1"/>
    </source>
</evidence>
<evidence type="ECO:0000256" key="1">
    <source>
        <dbReference type="ARBA" id="ARBA00022801"/>
    </source>
</evidence>
<dbReference type="PANTHER" id="PTHR45766">
    <property type="entry name" value="DNA ANNEALING HELICASE AND ENDONUCLEASE ZRANB3 FAMILY MEMBER"/>
    <property type="match status" value="1"/>
</dbReference>
<dbReference type="EMBL" id="BK057799">
    <property type="protein sequence ID" value="DAE92362.1"/>
    <property type="molecule type" value="Genomic_DNA"/>
</dbReference>
<reference evidence="3" key="1">
    <citation type="journal article" date="2021" name="Proc. Natl. Acad. Sci. U.S.A.">
        <title>A Catalog of Tens of Thousands of Viruses from Human Metagenomes Reveals Hidden Associations with Chronic Diseases.</title>
        <authorList>
            <person name="Tisza M.J."/>
            <person name="Buck C.B."/>
        </authorList>
    </citation>
    <scope>NUCLEOTIDE SEQUENCE</scope>
    <source>
        <strain evidence="3">CtZF426</strain>
    </source>
</reference>
<dbReference type="SUPFAM" id="SSF55608">
    <property type="entry name" value="Homing endonucleases"/>
    <property type="match status" value="1"/>
</dbReference>
<dbReference type="GO" id="GO:0031297">
    <property type="term" value="P:replication fork processing"/>
    <property type="evidence" value="ECO:0007669"/>
    <property type="project" value="TreeGrafter"/>
</dbReference>
<dbReference type="GO" id="GO:0016787">
    <property type="term" value="F:hydrolase activity"/>
    <property type="evidence" value="ECO:0007669"/>
    <property type="project" value="UniProtKB-KW"/>
</dbReference>
<dbReference type="Pfam" id="PF00176">
    <property type="entry name" value="SNF2-rel_dom"/>
    <property type="match status" value="1"/>
</dbReference>
<protein>
    <submittedName>
        <fullName evidence="3">Chromatin remodeling complex ATPase</fullName>
    </submittedName>
</protein>
<dbReference type="Gene3D" id="3.40.50.10810">
    <property type="entry name" value="Tandem AAA-ATPase domain"/>
    <property type="match status" value="1"/>
</dbReference>
<name>A0A8S5RSN3_9CAUD</name>
<dbReference type="InterPro" id="IPR049730">
    <property type="entry name" value="SNF2/RAD54-like_C"/>
</dbReference>
<sequence>MTTYEFAGPPRFAHQKRGLKKIIANRGTAALLFEPGLGKGHPTDTPILTPSGWTPIGDLNRGDAITNSHGGRSRVTGVHDRGNLPVYRVTLSDGAWIDVDADHLWRLGRPRNGRMAWGTRNTRWLLRRAIDSSTGRLKGRWCIPVAQNIRSQIPDSRLPAPPLMLGHRIDRRKPNAPTRLPGIMLVASLESRRALMAALVDTANLRTPSGARFVSPNLELARDVLRLGWSLGLTARLLDRSQPGAPQFHVILHEDRCPLRWIESIRPAGAAEVRCISVDAVDRLYVAKDWIVTHNTATVIDYASLLALQERRARVLVVAPLAAVDQWALQTPKWAGPQVDVWAEALGGTTRQKLEALRARAGGAVKAPEGGCGPGGAYRGVALHGQRSIAVSARRNGLKVPEEEARRGGPGLFDADERPLLMIEAMNLDILSQRRPAGSRTTADLVLDAVRRFAPHLMVVDESHLIKGVSSNASRLAARIGRWVPRRIILTGTVMPKSPLDVFAQWRFLDPKAFGRDGRDATYTGFRSEYTVRGGFMGYEVRGYRNLDRLREIMGRRAEVALKEEALDLPAVTDVVVPVRLSKAEERAYGDMKRRLQATLLSGRRSTAMSRLAQMMRLRQITAGFLPDDDGCVEEIGDSKARTIASIVNDTLSGESRVVVFAVFRREIEQIRQAVARADSVVLTITGDTDPEDRLAMRRRFGSKDPQRIILVAQIQTLSLAVNELVTAANAVFASLSTKRDEWVQARDRLNRVGQVRPCTFWYALAPGTVDEVQYDVYRRRSDLERSILMHVFDGDAGLVGKVVDAATGNVEDE</sequence>
<dbReference type="Gene3D" id="2.170.16.10">
    <property type="entry name" value="Hedgehog/Intein (Hint) domain"/>
    <property type="match status" value="1"/>
</dbReference>
<evidence type="ECO:0000259" key="2">
    <source>
        <dbReference type="Pfam" id="PF00176"/>
    </source>
</evidence>
<dbReference type="InterPro" id="IPR000330">
    <property type="entry name" value="SNF2_N"/>
</dbReference>
<dbReference type="InterPro" id="IPR027417">
    <property type="entry name" value="P-loop_NTPase"/>
</dbReference>
<dbReference type="InterPro" id="IPR038718">
    <property type="entry name" value="SNF2-like_sf"/>
</dbReference>
<dbReference type="InterPro" id="IPR027434">
    <property type="entry name" value="Homing_endonucl"/>
</dbReference>
<organism evidence="3">
    <name type="scientific">Siphoviridae sp. ctZF426</name>
    <dbReference type="NCBI Taxonomy" id="2827580"/>
    <lineage>
        <taxon>Viruses</taxon>
        <taxon>Duplodnaviria</taxon>
        <taxon>Heunggongvirae</taxon>
        <taxon>Uroviricota</taxon>
        <taxon>Caudoviricetes</taxon>
    </lineage>
</organism>
<keyword evidence="1" id="KW-0378">Hydrolase</keyword>
<dbReference type="Gene3D" id="3.40.50.300">
    <property type="entry name" value="P-loop containing nucleotide triphosphate hydrolases"/>
    <property type="match status" value="1"/>
</dbReference>
<accession>A0A8S5RSN3</accession>
<dbReference type="InterPro" id="IPR036844">
    <property type="entry name" value="Hint_dom_sf"/>
</dbReference>
<dbReference type="GO" id="GO:0006281">
    <property type="term" value="P:DNA repair"/>
    <property type="evidence" value="ECO:0007669"/>
    <property type="project" value="TreeGrafter"/>
</dbReference>